<dbReference type="PIRSF" id="PIRSF000429">
    <property type="entry name" value="Ac-CoA_Ac_transf"/>
    <property type="match status" value="1"/>
</dbReference>
<evidence type="ECO:0000259" key="1">
    <source>
        <dbReference type="Pfam" id="PF22691"/>
    </source>
</evidence>
<dbReference type="PANTHER" id="PTHR42870:SF1">
    <property type="entry name" value="NON-SPECIFIC LIPID-TRANSFER PROTEIN-LIKE 2"/>
    <property type="match status" value="1"/>
</dbReference>
<accession>A0ABP8EFA5</accession>
<evidence type="ECO:0000313" key="2">
    <source>
        <dbReference type="EMBL" id="GAA4282647.1"/>
    </source>
</evidence>
<name>A0ABP8EFA5_9MICO</name>
<organism evidence="2 3">
    <name type="scientific">Brevibacterium daeguense</name>
    <dbReference type="NCBI Taxonomy" id="909936"/>
    <lineage>
        <taxon>Bacteria</taxon>
        <taxon>Bacillati</taxon>
        <taxon>Actinomycetota</taxon>
        <taxon>Actinomycetes</taxon>
        <taxon>Micrococcales</taxon>
        <taxon>Brevibacteriaceae</taxon>
        <taxon>Brevibacterium</taxon>
    </lineage>
</organism>
<dbReference type="RefSeq" id="WP_236865084.1">
    <property type="nucleotide sequence ID" value="NZ_BAABAZ010000003.1"/>
</dbReference>
<dbReference type="InterPro" id="IPR016039">
    <property type="entry name" value="Thiolase-like"/>
</dbReference>
<proteinExistence type="predicted"/>
<dbReference type="Proteomes" id="UP001501586">
    <property type="component" value="Unassembled WGS sequence"/>
</dbReference>
<protein>
    <submittedName>
        <fullName evidence="2">Lipid-transfer protein</fullName>
    </submittedName>
</protein>
<sequence length="398" mass="41393">MTTAREARFRGAAAVVGVGETQLYRRGDSPRSSMQLAAEAVINACRDAGVDPRQVDGFASYGHDSNEGLLLGAHLGVDEVRWSSMVWGGGGGGVGAAINAAAAAVASGQADCVVVFRSITQQDDGRGSYYRDHMGPLLTSNAVFSPAQICGLRSQRMFEVDQVPVEAMEAITLASYHHAQRNPKAVAFGKPLGAEEYRGSREVSSPFRIFDCSRENDGAAALLVVPSEHVDRYRGAPAYVLGGVQGSGPDWSESIENEAAYSSAGFHPALVERLWLSAGVTPADVDVVQVYENFTGPSVASMIDFGLCRAGPNATDVLNFENLIVEGGSLPINTAGGNIAEGFVHGINLAVEAVRQIRGGSPNPVAEASASLLIGGPMAPLVSATVFGSSPDGAANRG</sequence>
<dbReference type="InterPro" id="IPR002155">
    <property type="entry name" value="Thiolase"/>
</dbReference>
<dbReference type="CDD" id="cd00829">
    <property type="entry name" value="SCP-x_thiolase"/>
    <property type="match status" value="1"/>
</dbReference>
<dbReference type="Pfam" id="PF22691">
    <property type="entry name" value="Thiolase_C_1"/>
    <property type="match status" value="1"/>
</dbReference>
<gene>
    <name evidence="2" type="ORF">GCM10022261_01780</name>
</gene>
<dbReference type="Gene3D" id="3.40.47.10">
    <property type="match status" value="1"/>
</dbReference>
<dbReference type="SUPFAM" id="SSF53901">
    <property type="entry name" value="Thiolase-like"/>
    <property type="match status" value="2"/>
</dbReference>
<dbReference type="PANTHER" id="PTHR42870">
    <property type="entry name" value="ACETYL-COA C-ACETYLTRANSFERASE"/>
    <property type="match status" value="1"/>
</dbReference>
<reference evidence="3" key="1">
    <citation type="journal article" date="2019" name="Int. J. Syst. Evol. Microbiol.">
        <title>The Global Catalogue of Microorganisms (GCM) 10K type strain sequencing project: providing services to taxonomists for standard genome sequencing and annotation.</title>
        <authorList>
            <consortium name="The Broad Institute Genomics Platform"/>
            <consortium name="The Broad Institute Genome Sequencing Center for Infectious Disease"/>
            <person name="Wu L."/>
            <person name="Ma J."/>
        </authorList>
    </citation>
    <scope>NUCLEOTIDE SEQUENCE [LARGE SCALE GENOMIC DNA]</scope>
    <source>
        <strain evidence="3">JCM 17458</strain>
    </source>
</reference>
<dbReference type="EMBL" id="BAABAZ010000003">
    <property type="protein sequence ID" value="GAA4282647.1"/>
    <property type="molecule type" value="Genomic_DNA"/>
</dbReference>
<keyword evidence="3" id="KW-1185">Reference proteome</keyword>
<dbReference type="InterPro" id="IPR055140">
    <property type="entry name" value="Thiolase_C_2"/>
</dbReference>
<comment type="caution">
    <text evidence="2">The sequence shown here is derived from an EMBL/GenBank/DDBJ whole genome shotgun (WGS) entry which is preliminary data.</text>
</comment>
<evidence type="ECO:0000313" key="3">
    <source>
        <dbReference type="Proteomes" id="UP001501586"/>
    </source>
</evidence>
<feature type="domain" description="Thiolase C-terminal" evidence="1">
    <location>
        <begin position="277"/>
        <end position="373"/>
    </location>
</feature>